<dbReference type="Proteomes" id="UP000004671">
    <property type="component" value="Chromosome"/>
</dbReference>
<dbReference type="STRING" id="880073.Cabys_2398"/>
<dbReference type="AlphaFoldDB" id="H1XWU5"/>
<evidence type="ECO:0000256" key="1">
    <source>
        <dbReference type="PROSITE-ProRule" id="PRU00278"/>
    </source>
</evidence>
<dbReference type="Gene3D" id="3.10.50.40">
    <property type="match status" value="1"/>
</dbReference>
<dbReference type="InterPro" id="IPR027304">
    <property type="entry name" value="Trigger_fact/SurA_dom_sf"/>
</dbReference>
<dbReference type="PaxDb" id="880073-Calab_3472"/>
<keyword evidence="6" id="KW-1185">Reference proteome</keyword>
<evidence type="ECO:0000259" key="3">
    <source>
        <dbReference type="PROSITE" id="PS50198"/>
    </source>
</evidence>
<evidence type="ECO:0000313" key="4">
    <source>
        <dbReference type="EMBL" id="APF19147.1"/>
    </source>
</evidence>
<proteinExistence type="predicted"/>
<dbReference type="eggNOG" id="COG0760">
    <property type="taxonomic scope" value="Bacteria"/>
</dbReference>
<dbReference type="PROSITE" id="PS50198">
    <property type="entry name" value="PPIC_PPIASE_2"/>
    <property type="match status" value="1"/>
</dbReference>
<keyword evidence="1" id="KW-0697">Rotamase</keyword>
<evidence type="ECO:0000313" key="7">
    <source>
        <dbReference type="Proteomes" id="UP000183868"/>
    </source>
</evidence>
<reference evidence="4 7" key="2">
    <citation type="submission" date="2016-11" db="EMBL/GenBank/DDBJ databases">
        <title>Genomic analysis of Caldithrix abyssi and proposal of a novel bacterial phylum Caldithrichaeota.</title>
        <authorList>
            <person name="Kublanov I."/>
            <person name="Sigalova O."/>
            <person name="Gavrilov S."/>
            <person name="Lebedinsky A."/>
            <person name="Ivanova N."/>
            <person name="Daum C."/>
            <person name="Reddy T."/>
            <person name="Klenk H.P."/>
            <person name="Goker M."/>
            <person name="Reva O."/>
            <person name="Miroshnichenko M."/>
            <person name="Kyprides N."/>
            <person name="Woyke T."/>
            <person name="Gelfand M."/>
        </authorList>
    </citation>
    <scope>NUCLEOTIDE SEQUENCE [LARGE SCALE GENOMIC DNA]</scope>
    <source>
        <strain evidence="4 7">LF13</strain>
    </source>
</reference>
<dbReference type="RefSeq" id="WP_006930542.1">
    <property type="nucleotide sequence ID" value="NZ_CM001402.1"/>
</dbReference>
<dbReference type="HOGENOM" id="CLU_574508_0_0_0"/>
<feature type="domain" description="PpiC" evidence="3">
    <location>
        <begin position="136"/>
        <end position="227"/>
    </location>
</feature>
<dbReference type="PANTHER" id="PTHR47245">
    <property type="entry name" value="PEPTIDYLPROLYL ISOMERASE"/>
    <property type="match status" value="1"/>
</dbReference>
<dbReference type="InterPro" id="IPR046357">
    <property type="entry name" value="PPIase_dom_sf"/>
</dbReference>
<dbReference type="PANTHER" id="PTHR47245:SF2">
    <property type="entry name" value="PEPTIDYL-PROLYL CIS-TRANS ISOMERASE HP_0175-RELATED"/>
    <property type="match status" value="1"/>
</dbReference>
<keyword evidence="2" id="KW-0732">Signal</keyword>
<reference evidence="5 6" key="1">
    <citation type="submission" date="2011-09" db="EMBL/GenBank/DDBJ databases">
        <title>The permanent draft genome of Caldithrix abyssi DSM 13497.</title>
        <authorList>
            <consortium name="US DOE Joint Genome Institute (JGI-PGF)"/>
            <person name="Lucas S."/>
            <person name="Han J."/>
            <person name="Lapidus A."/>
            <person name="Bruce D."/>
            <person name="Goodwin L."/>
            <person name="Pitluck S."/>
            <person name="Peters L."/>
            <person name="Kyrpides N."/>
            <person name="Mavromatis K."/>
            <person name="Ivanova N."/>
            <person name="Mikhailova N."/>
            <person name="Chertkov O."/>
            <person name="Detter J.C."/>
            <person name="Tapia R."/>
            <person name="Han C."/>
            <person name="Land M."/>
            <person name="Hauser L."/>
            <person name="Markowitz V."/>
            <person name="Cheng J.-F."/>
            <person name="Hugenholtz P."/>
            <person name="Woyke T."/>
            <person name="Wu D."/>
            <person name="Spring S."/>
            <person name="Brambilla E."/>
            <person name="Klenk H.-P."/>
            <person name="Eisen J.A."/>
        </authorList>
    </citation>
    <scope>NUCLEOTIDE SEQUENCE [LARGE SCALE GENOMIC DNA]</scope>
    <source>
        <strain evidence="5 6">DSM 13497</strain>
    </source>
</reference>
<dbReference type="EMBL" id="CM001402">
    <property type="protein sequence ID" value="EHO43071.1"/>
    <property type="molecule type" value="Genomic_DNA"/>
</dbReference>
<dbReference type="OrthoDB" id="14196at2"/>
<sequence length="475" mass="55640" precursor="true">MRKLFSLLIVLLLMTVACQKNEISNPEKDIAQVGKLSVDKQVFMNRFRLSKGFAEAKKFSRDDVVKFIDEYFVKNYLLVNKLLDQGIEEEKEMKEAMEQLKIRAMTGMNGPLYRQVIPANVEVSDQEIQELYDKSKYKVKIAYLRVSSKHLADSLYSALRRGANFGKIARKYSLDVQTFEHGGEVPNYIFPGSLDPEFEKAIFGLKKGQLSRPIYIAGWYNIVKILDKKPIEHRPLSEIKAQLKQRLLQYKLNQIRNNYIDSLFIKYEASFNKELYPLIKKAFVPIDRVGKLDVSAIPKEKLDEPLVTYKGGQFTLNSFVTIYNKSMASRRVPLRYDDEIENHIKTMVIGNLMYADGVARGLLNDEQFKSLYQRIRMQKLEREALKRLVNEQIKITDDELKAYYEQHKREWNNQDFETVKRFVRNRLMGERAREYKDQLAAQLRSEYDVLYNEPLIKEVVDSLNAMKKAARVRKF</sequence>
<keyword evidence="1 5" id="KW-0413">Isomerase</keyword>
<dbReference type="InterPro" id="IPR000297">
    <property type="entry name" value="PPIase_PpiC"/>
</dbReference>
<dbReference type="GO" id="GO:0003755">
    <property type="term" value="F:peptidyl-prolyl cis-trans isomerase activity"/>
    <property type="evidence" value="ECO:0007669"/>
    <property type="project" value="UniProtKB-KW"/>
</dbReference>
<organism evidence="5 6">
    <name type="scientific">Caldithrix abyssi DSM 13497</name>
    <dbReference type="NCBI Taxonomy" id="880073"/>
    <lineage>
        <taxon>Bacteria</taxon>
        <taxon>Pseudomonadati</taxon>
        <taxon>Calditrichota</taxon>
        <taxon>Calditrichia</taxon>
        <taxon>Calditrichales</taxon>
        <taxon>Calditrichaceae</taxon>
        <taxon>Caldithrix</taxon>
    </lineage>
</organism>
<name>H1XWU5_CALAY</name>
<dbReference type="Proteomes" id="UP000183868">
    <property type="component" value="Chromosome"/>
</dbReference>
<feature type="chain" id="PRO_5010497918" evidence="2">
    <location>
        <begin position="20"/>
        <end position="475"/>
    </location>
</feature>
<accession>H1XWU5</accession>
<dbReference type="EMBL" id="CP018099">
    <property type="protein sequence ID" value="APF19147.1"/>
    <property type="molecule type" value="Genomic_DNA"/>
</dbReference>
<dbReference type="KEGG" id="caby:Cabys_2398"/>
<dbReference type="Gene3D" id="1.10.4030.10">
    <property type="entry name" value="Porin chaperone SurA, peptide-binding domain"/>
    <property type="match status" value="1"/>
</dbReference>
<evidence type="ECO:0000313" key="5">
    <source>
        <dbReference type="EMBL" id="EHO43071.1"/>
    </source>
</evidence>
<dbReference type="SUPFAM" id="SSF54534">
    <property type="entry name" value="FKBP-like"/>
    <property type="match status" value="1"/>
</dbReference>
<dbReference type="InParanoid" id="H1XWU5"/>
<dbReference type="Pfam" id="PF00639">
    <property type="entry name" value="Rotamase"/>
    <property type="match status" value="1"/>
</dbReference>
<protein>
    <submittedName>
        <fullName evidence="4">Parvulin-like peptidyl-prolyl isomerase</fullName>
    </submittedName>
    <submittedName>
        <fullName evidence="5">PpiC-type peptidyl-prolyl cis-trans isomerase</fullName>
    </submittedName>
</protein>
<feature type="signal peptide" evidence="2">
    <location>
        <begin position="1"/>
        <end position="19"/>
    </location>
</feature>
<gene>
    <name evidence="4" type="ORF">Cabys_2398</name>
    <name evidence="5" type="ORF">Calab_3472</name>
</gene>
<evidence type="ECO:0000256" key="2">
    <source>
        <dbReference type="SAM" id="SignalP"/>
    </source>
</evidence>
<dbReference type="SUPFAM" id="SSF109998">
    <property type="entry name" value="Triger factor/SurA peptide-binding domain-like"/>
    <property type="match status" value="1"/>
</dbReference>
<dbReference type="InterPro" id="IPR050245">
    <property type="entry name" value="PrsA_foldase"/>
</dbReference>
<dbReference type="PROSITE" id="PS51257">
    <property type="entry name" value="PROKAR_LIPOPROTEIN"/>
    <property type="match status" value="1"/>
</dbReference>
<evidence type="ECO:0000313" key="6">
    <source>
        <dbReference type="Proteomes" id="UP000004671"/>
    </source>
</evidence>